<dbReference type="Proteomes" id="UP000593562">
    <property type="component" value="Unassembled WGS sequence"/>
</dbReference>
<dbReference type="InParanoid" id="A0A7J7CML2"/>
<evidence type="ECO:0000256" key="6">
    <source>
        <dbReference type="SAM" id="Phobius"/>
    </source>
</evidence>
<dbReference type="AlphaFoldDB" id="A0A7J7CML2"/>
<comment type="subcellular location">
    <subcellularLocation>
        <location evidence="1">Secreted</location>
        <location evidence="1">Extracellular space</location>
        <location evidence="1">Apoplast</location>
    </subcellularLocation>
</comment>
<accession>A0A7J7CML2</accession>
<protein>
    <submittedName>
        <fullName evidence="7">Phosphate-responsive 1 family protein</fullName>
    </submittedName>
</protein>
<sequence length="105" mass="11247">MVESYQLATGQKGDAIAVKVVKTMADADCSAGKNLIANNASSIFEKAVGKDVDMVLVLFTVRDVAVQGLCSTTGKCSKHGIYGQHLISIIIFIYVVLFSHIHFKG</sequence>
<keyword evidence="4" id="KW-0732">Signal</keyword>
<keyword evidence="2" id="KW-0052">Apoplast</keyword>
<dbReference type="GO" id="GO:0048046">
    <property type="term" value="C:apoplast"/>
    <property type="evidence" value="ECO:0007669"/>
    <property type="project" value="UniProtKB-SubCell"/>
</dbReference>
<reference evidence="7 8" key="1">
    <citation type="journal article" date="2020" name="Nat. Commun.">
        <title>Genome of Tripterygium wilfordii and identification of cytochrome P450 involved in triptolide biosynthesis.</title>
        <authorList>
            <person name="Tu L."/>
            <person name="Su P."/>
            <person name="Zhang Z."/>
            <person name="Gao L."/>
            <person name="Wang J."/>
            <person name="Hu T."/>
            <person name="Zhou J."/>
            <person name="Zhang Y."/>
            <person name="Zhao Y."/>
            <person name="Liu Y."/>
            <person name="Song Y."/>
            <person name="Tong Y."/>
            <person name="Lu Y."/>
            <person name="Yang J."/>
            <person name="Xu C."/>
            <person name="Jia M."/>
            <person name="Peters R.J."/>
            <person name="Huang L."/>
            <person name="Gao W."/>
        </authorList>
    </citation>
    <scope>NUCLEOTIDE SEQUENCE [LARGE SCALE GENOMIC DNA]</scope>
    <source>
        <strain evidence="8">cv. XIE 37</strain>
        <tissue evidence="7">Leaf</tissue>
    </source>
</reference>
<evidence type="ECO:0000256" key="4">
    <source>
        <dbReference type="ARBA" id="ARBA00022729"/>
    </source>
</evidence>
<keyword evidence="6" id="KW-0812">Transmembrane</keyword>
<keyword evidence="3" id="KW-0964">Secreted</keyword>
<keyword evidence="6" id="KW-0472">Membrane</keyword>
<proteinExistence type="inferred from homology"/>
<gene>
    <name evidence="7" type="ORF">HS088_TW15G00825</name>
</gene>
<evidence type="ECO:0000256" key="2">
    <source>
        <dbReference type="ARBA" id="ARBA00022523"/>
    </source>
</evidence>
<evidence type="ECO:0000313" key="8">
    <source>
        <dbReference type="Proteomes" id="UP000593562"/>
    </source>
</evidence>
<comment type="similarity">
    <text evidence="5">Belongs to the EXORDIUM family.</text>
</comment>
<keyword evidence="6" id="KW-1133">Transmembrane helix</keyword>
<dbReference type="EMBL" id="JAAARO010000015">
    <property type="protein sequence ID" value="KAF5735323.1"/>
    <property type="molecule type" value="Genomic_DNA"/>
</dbReference>
<keyword evidence="8" id="KW-1185">Reference proteome</keyword>
<dbReference type="Pfam" id="PF04674">
    <property type="entry name" value="Phi_1"/>
    <property type="match status" value="1"/>
</dbReference>
<feature type="transmembrane region" description="Helical" evidence="6">
    <location>
        <begin position="85"/>
        <end position="103"/>
    </location>
</feature>
<organism evidence="7 8">
    <name type="scientific">Tripterygium wilfordii</name>
    <name type="common">Thunder God vine</name>
    <dbReference type="NCBI Taxonomy" id="458696"/>
    <lineage>
        <taxon>Eukaryota</taxon>
        <taxon>Viridiplantae</taxon>
        <taxon>Streptophyta</taxon>
        <taxon>Embryophyta</taxon>
        <taxon>Tracheophyta</taxon>
        <taxon>Spermatophyta</taxon>
        <taxon>Magnoliopsida</taxon>
        <taxon>eudicotyledons</taxon>
        <taxon>Gunneridae</taxon>
        <taxon>Pentapetalae</taxon>
        <taxon>rosids</taxon>
        <taxon>fabids</taxon>
        <taxon>Celastrales</taxon>
        <taxon>Celastraceae</taxon>
        <taxon>Tripterygium</taxon>
    </lineage>
</organism>
<evidence type="ECO:0000256" key="1">
    <source>
        <dbReference type="ARBA" id="ARBA00004271"/>
    </source>
</evidence>
<name>A0A7J7CML2_TRIWF</name>
<dbReference type="InterPro" id="IPR006766">
    <property type="entry name" value="EXORDIUM-like"/>
</dbReference>
<comment type="caution">
    <text evidence="7">The sequence shown here is derived from an EMBL/GenBank/DDBJ whole genome shotgun (WGS) entry which is preliminary data.</text>
</comment>
<evidence type="ECO:0000313" key="7">
    <source>
        <dbReference type="EMBL" id="KAF5735323.1"/>
    </source>
</evidence>
<evidence type="ECO:0000256" key="5">
    <source>
        <dbReference type="ARBA" id="ARBA00023591"/>
    </source>
</evidence>
<evidence type="ECO:0000256" key="3">
    <source>
        <dbReference type="ARBA" id="ARBA00022525"/>
    </source>
</evidence>